<dbReference type="Proteomes" id="UP000815325">
    <property type="component" value="Unassembled WGS sequence"/>
</dbReference>
<comment type="caution">
    <text evidence="2">The sequence shown here is derived from an EMBL/GenBank/DDBJ whole genome shotgun (WGS) entry which is preliminary data.</text>
</comment>
<feature type="non-terminal residue" evidence="2">
    <location>
        <position position="1"/>
    </location>
</feature>
<evidence type="ECO:0000313" key="2">
    <source>
        <dbReference type="EMBL" id="KAF5829318.1"/>
    </source>
</evidence>
<evidence type="ECO:0000313" key="3">
    <source>
        <dbReference type="Proteomes" id="UP000815325"/>
    </source>
</evidence>
<protein>
    <submittedName>
        <fullName evidence="2">Uncharacterized protein</fullName>
    </submittedName>
</protein>
<organism evidence="2 3">
    <name type="scientific">Dunaliella salina</name>
    <name type="common">Green alga</name>
    <name type="synonym">Protococcus salinus</name>
    <dbReference type="NCBI Taxonomy" id="3046"/>
    <lineage>
        <taxon>Eukaryota</taxon>
        <taxon>Viridiplantae</taxon>
        <taxon>Chlorophyta</taxon>
        <taxon>core chlorophytes</taxon>
        <taxon>Chlorophyceae</taxon>
        <taxon>CS clade</taxon>
        <taxon>Chlamydomonadales</taxon>
        <taxon>Dunaliellaceae</taxon>
        <taxon>Dunaliella</taxon>
    </lineage>
</organism>
<feature type="region of interest" description="Disordered" evidence="1">
    <location>
        <begin position="1"/>
        <end position="89"/>
    </location>
</feature>
<evidence type="ECO:0000256" key="1">
    <source>
        <dbReference type="SAM" id="MobiDB-lite"/>
    </source>
</evidence>
<feature type="compositionally biased region" description="Basic and acidic residues" evidence="1">
    <location>
        <begin position="29"/>
        <end position="46"/>
    </location>
</feature>
<gene>
    <name evidence="2" type="ORF">DUNSADRAFT_16260</name>
</gene>
<dbReference type="EMBL" id="MU070175">
    <property type="protein sequence ID" value="KAF5829318.1"/>
    <property type="molecule type" value="Genomic_DNA"/>
</dbReference>
<name>A0ABQ7G3X4_DUNSA</name>
<feature type="compositionally biased region" description="Low complexity" evidence="1">
    <location>
        <begin position="13"/>
        <end position="28"/>
    </location>
</feature>
<accession>A0ABQ7G3X4</accession>
<sequence length="138" mass="15666">QQQLKQQQKRQRQQQQQQQQQQQDQQQQRQEEHADKGHRVHEKLQDDQELEDNTPSRQAGSGRRRIVDESLSPGAGHTSQEEQLGEEGIEARLLGILEGQATPTSDEAEAATAAMQAFKARKKGQEQMTNLQGRCAMI</sequence>
<proteinExistence type="predicted"/>
<keyword evidence="3" id="KW-1185">Reference proteome</keyword>
<reference evidence="2" key="1">
    <citation type="submission" date="2017-08" db="EMBL/GenBank/DDBJ databases">
        <authorList>
            <person name="Polle J.E."/>
            <person name="Barry K."/>
            <person name="Cushman J."/>
            <person name="Schmutz J."/>
            <person name="Tran D."/>
            <person name="Hathwaick L.T."/>
            <person name="Yim W.C."/>
            <person name="Jenkins J."/>
            <person name="Mckie-Krisberg Z.M."/>
            <person name="Prochnik S."/>
            <person name="Lindquist E."/>
            <person name="Dockter R.B."/>
            <person name="Adam C."/>
            <person name="Molina H."/>
            <person name="Bunkerborg J."/>
            <person name="Jin E."/>
            <person name="Buchheim M."/>
            <person name="Magnuson J."/>
        </authorList>
    </citation>
    <scope>NUCLEOTIDE SEQUENCE</scope>
    <source>
        <strain evidence="2">CCAP 19/18</strain>
    </source>
</reference>